<sequence length="682" mass="75983">MLVADVATLRRLVTYMVDYDCVTFYEFLETLMASNTTATHASSTPSPWLMTDAADVLFQTARNRVYRRCDTLTEDQTQQLAHAGLPPRILPVLEEQPKWLLLRQILDEVHNDRNGVKQAKAPALSSLPQGPILVMTNSRRTCAQLQEYLDALHARDLTSLSDSRASLQSSSHCAEVDHSDTARPETTLGFASVLVRALRGYFRWKHGVYNLTTLPPLPTSSTNLSSYPRTRASQPLPTRNSQPAYKRRRVRGASTAAAASDHGRGQGAANLTSISEPTAAASLTPDSQESLAAFYQTTTPIPTGLESDGDPELAVDEDEFLEAFGVLPTQDLVLFYTYQGETDSQLLADLKPSFVVLYDPNPMFIRQLEVFQTTHPGHPLRVYFLVYENSVEEQLYLSAVRKEKDAYEKLVHEKSVMVIPLEVNPSLDSAHHQRELELLRTLNTKIAGGGRLTVQDEPAKIVIDMREFRSPLPSLLHVHGFVLQPCTLLVGDYVLSPNVCVERKSIADLISSFSSGRLYAQVEAMLQYYTTPVLLIEFEEGRSFSLQAIGDMKSDIALTDVSSKLVLLTLAFPALRILWSANPRATVDMFQDLKLCEDEPDMDIAMRLGADTDAEINTTNNITPQEILRSMPGITSKNYRVIVNNVSNIEELCRLPLARLKQLLGNLAGQRLYEFIHKTSAK</sequence>
<evidence type="ECO:0000313" key="12">
    <source>
        <dbReference type="EMBL" id="KAJ1972663.1"/>
    </source>
</evidence>
<dbReference type="FunFam" id="3.40.50.10130:FF:000002">
    <property type="entry name" value="DNA repair endonuclease XPF"/>
    <property type="match status" value="1"/>
</dbReference>
<keyword evidence="8" id="KW-0234">DNA repair</keyword>
<dbReference type="GO" id="GO:0003684">
    <property type="term" value="F:damaged DNA binding"/>
    <property type="evidence" value="ECO:0007669"/>
    <property type="project" value="TreeGrafter"/>
</dbReference>
<evidence type="ECO:0000256" key="7">
    <source>
        <dbReference type="ARBA" id="ARBA00023125"/>
    </source>
</evidence>
<keyword evidence="9" id="KW-0539">Nucleus</keyword>
<evidence type="ECO:0000313" key="13">
    <source>
        <dbReference type="Proteomes" id="UP001151582"/>
    </source>
</evidence>
<dbReference type="InterPro" id="IPR011335">
    <property type="entry name" value="Restrct_endonuc-II-like"/>
</dbReference>
<dbReference type="GO" id="GO:0000014">
    <property type="term" value="F:single-stranded DNA endodeoxyribonuclease activity"/>
    <property type="evidence" value="ECO:0007669"/>
    <property type="project" value="TreeGrafter"/>
</dbReference>
<comment type="subcellular location">
    <subcellularLocation>
        <location evidence="1">Nucleus</location>
    </subcellularLocation>
</comment>
<dbReference type="Gene3D" id="3.40.50.10130">
    <property type="match status" value="1"/>
</dbReference>
<feature type="compositionally biased region" description="Low complexity" evidence="10">
    <location>
        <begin position="215"/>
        <end position="228"/>
    </location>
</feature>
<dbReference type="SUPFAM" id="SSF52980">
    <property type="entry name" value="Restriction endonuclease-like"/>
    <property type="match status" value="1"/>
</dbReference>
<evidence type="ECO:0000256" key="2">
    <source>
        <dbReference type="ARBA" id="ARBA00010015"/>
    </source>
</evidence>
<protein>
    <submittedName>
        <fullName evidence="12">DNA repair protein RAD16</fullName>
    </submittedName>
</protein>
<feature type="domain" description="ERCC4" evidence="11">
    <location>
        <begin position="460"/>
        <end position="540"/>
    </location>
</feature>
<dbReference type="GO" id="GO:0000110">
    <property type="term" value="C:nucleotide-excision repair factor 1 complex"/>
    <property type="evidence" value="ECO:0007669"/>
    <property type="project" value="TreeGrafter"/>
</dbReference>
<evidence type="ECO:0000256" key="8">
    <source>
        <dbReference type="ARBA" id="ARBA00023204"/>
    </source>
</evidence>
<dbReference type="CDD" id="cd20078">
    <property type="entry name" value="XPF_nuclease_XPF_euk"/>
    <property type="match status" value="1"/>
</dbReference>
<dbReference type="AlphaFoldDB" id="A0A9W8B344"/>
<keyword evidence="5" id="KW-0227">DNA damage</keyword>
<keyword evidence="6" id="KW-0378">Hydrolase</keyword>
<dbReference type="InterPro" id="IPR010994">
    <property type="entry name" value="RuvA_2-like"/>
</dbReference>
<gene>
    <name evidence="12" type="primary">rad16_1</name>
    <name evidence="12" type="ORF">H4R34_005333</name>
</gene>
<dbReference type="SUPFAM" id="SSF47781">
    <property type="entry name" value="RuvA domain 2-like"/>
    <property type="match status" value="1"/>
</dbReference>
<name>A0A9W8B344_9FUNG</name>
<dbReference type="OrthoDB" id="361020at2759"/>
<reference evidence="12" key="1">
    <citation type="submission" date="2022-07" db="EMBL/GenBank/DDBJ databases">
        <title>Phylogenomic reconstructions and comparative analyses of Kickxellomycotina fungi.</title>
        <authorList>
            <person name="Reynolds N.K."/>
            <person name="Stajich J.E."/>
            <person name="Barry K."/>
            <person name="Grigoriev I.V."/>
            <person name="Crous P."/>
            <person name="Smith M.E."/>
        </authorList>
    </citation>
    <scope>NUCLEOTIDE SEQUENCE</scope>
    <source>
        <strain evidence="12">RSA 567</strain>
    </source>
</reference>
<keyword evidence="7" id="KW-0238">DNA-binding</keyword>
<dbReference type="InterPro" id="IPR047520">
    <property type="entry name" value="XPF_nuclease"/>
</dbReference>
<evidence type="ECO:0000256" key="1">
    <source>
        <dbReference type="ARBA" id="ARBA00004123"/>
    </source>
</evidence>
<dbReference type="PANTHER" id="PTHR10150:SF0">
    <property type="entry name" value="DNA REPAIR ENDONUCLEASE XPF"/>
    <property type="match status" value="1"/>
</dbReference>
<feature type="compositionally biased region" description="Polar residues" evidence="10">
    <location>
        <begin position="231"/>
        <end position="243"/>
    </location>
</feature>
<dbReference type="PANTHER" id="PTHR10150">
    <property type="entry name" value="DNA REPAIR ENDONUCLEASE XPF"/>
    <property type="match status" value="1"/>
</dbReference>
<accession>A0A9W8B344</accession>
<dbReference type="SMART" id="SM00891">
    <property type="entry name" value="ERCC4"/>
    <property type="match status" value="1"/>
</dbReference>
<dbReference type="Proteomes" id="UP001151582">
    <property type="component" value="Unassembled WGS sequence"/>
</dbReference>
<dbReference type="GO" id="GO:1901255">
    <property type="term" value="P:nucleotide-excision repair involved in interstrand cross-link repair"/>
    <property type="evidence" value="ECO:0007669"/>
    <property type="project" value="TreeGrafter"/>
</dbReference>
<evidence type="ECO:0000256" key="6">
    <source>
        <dbReference type="ARBA" id="ARBA00022801"/>
    </source>
</evidence>
<evidence type="ECO:0000256" key="10">
    <source>
        <dbReference type="SAM" id="MobiDB-lite"/>
    </source>
</evidence>
<keyword evidence="3" id="KW-0540">Nuclease</keyword>
<organism evidence="12 13">
    <name type="scientific">Dimargaris verticillata</name>
    <dbReference type="NCBI Taxonomy" id="2761393"/>
    <lineage>
        <taxon>Eukaryota</taxon>
        <taxon>Fungi</taxon>
        <taxon>Fungi incertae sedis</taxon>
        <taxon>Zoopagomycota</taxon>
        <taxon>Kickxellomycotina</taxon>
        <taxon>Dimargaritomycetes</taxon>
        <taxon>Dimargaritales</taxon>
        <taxon>Dimargaritaceae</taxon>
        <taxon>Dimargaris</taxon>
    </lineage>
</organism>
<dbReference type="Gene3D" id="1.10.150.20">
    <property type="entry name" value="5' to 3' exonuclease, C-terminal subdomain"/>
    <property type="match status" value="1"/>
</dbReference>
<keyword evidence="13" id="KW-1185">Reference proteome</keyword>
<comment type="caution">
    <text evidence="12">The sequence shown here is derived from an EMBL/GenBank/DDBJ whole genome shotgun (WGS) entry which is preliminary data.</text>
</comment>
<evidence type="ECO:0000256" key="3">
    <source>
        <dbReference type="ARBA" id="ARBA00022722"/>
    </source>
</evidence>
<evidence type="ECO:0000256" key="9">
    <source>
        <dbReference type="ARBA" id="ARBA00023242"/>
    </source>
</evidence>
<dbReference type="InterPro" id="IPR006166">
    <property type="entry name" value="ERCC4_domain"/>
</dbReference>
<evidence type="ECO:0000256" key="5">
    <source>
        <dbReference type="ARBA" id="ARBA00022763"/>
    </source>
</evidence>
<dbReference type="GO" id="GO:0000712">
    <property type="term" value="P:resolution of meiotic recombination intermediates"/>
    <property type="evidence" value="ECO:0007669"/>
    <property type="project" value="TreeGrafter"/>
</dbReference>
<evidence type="ECO:0000259" key="11">
    <source>
        <dbReference type="SMART" id="SM00891"/>
    </source>
</evidence>
<evidence type="ECO:0000256" key="4">
    <source>
        <dbReference type="ARBA" id="ARBA00022759"/>
    </source>
</evidence>
<feature type="region of interest" description="Disordered" evidence="10">
    <location>
        <begin position="215"/>
        <end position="270"/>
    </location>
</feature>
<dbReference type="Pfam" id="PF02732">
    <property type="entry name" value="ERCC4"/>
    <property type="match status" value="1"/>
</dbReference>
<dbReference type="EMBL" id="JANBQB010000995">
    <property type="protein sequence ID" value="KAJ1972663.1"/>
    <property type="molecule type" value="Genomic_DNA"/>
</dbReference>
<dbReference type="GO" id="GO:0000724">
    <property type="term" value="P:double-strand break repair via homologous recombination"/>
    <property type="evidence" value="ECO:0007669"/>
    <property type="project" value="TreeGrafter"/>
</dbReference>
<dbReference type="GO" id="GO:0003697">
    <property type="term" value="F:single-stranded DNA binding"/>
    <property type="evidence" value="ECO:0007669"/>
    <property type="project" value="TreeGrafter"/>
</dbReference>
<comment type="similarity">
    <text evidence="2">Belongs to the XPF family.</text>
</comment>
<keyword evidence="4" id="KW-0255">Endonuclease</keyword>
<proteinExistence type="inferred from homology"/>